<protein>
    <submittedName>
        <fullName evidence="1">Uncharacterized protein</fullName>
    </submittedName>
</protein>
<name>A0A9X2HU67_9SPHN</name>
<evidence type="ECO:0000313" key="2">
    <source>
        <dbReference type="Proteomes" id="UP001139486"/>
    </source>
</evidence>
<reference evidence="1" key="1">
    <citation type="submission" date="2022-05" db="EMBL/GenBank/DDBJ databases">
        <title>Sphingomonas sp. strain RP10 Genome sequencing and assembly.</title>
        <authorList>
            <person name="Kim I."/>
        </authorList>
    </citation>
    <scope>NUCLEOTIDE SEQUENCE</scope>
    <source>
        <strain evidence="1">RP10</strain>
    </source>
</reference>
<accession>A0A9X2HU67</accession>
<dbReference type="EMBL" id="JAMLDY010000002">
    <property type="protein sequence ID" value="MCP3733549.1"/>
    <property type="molecule type" value="Genomic_DNA"/>
</dbReference>
<gene>
    <name evidence="1" type="ORF">M9979_01445</name>
</gene>
<organism evidence="1 2">
    <name type="scientific">Sphingomonas liriopis</name>
    <dbReference type="NCBI Taxonomy" id="2949094"/>
    <lineage>
        <taxon>Bacteria</taxon>
        <taxon>Pseudomonadati</taxon>
        <taxon>Pseudomonadota</taxon>
        <taxon>Alphaproteobacteria</taxon>
        <taxon>Sphingomonadales</taxon>
        <taxon>Sphingomonadaceae</taxon>
        <taxon>Sphingomonas</taxon>
    </lineage>
</organism>
<sequence length="46" mass="5071">MVVEHKELRDLLSNALAEADALGEHVIAALLIDCIELMNQRQPASE</sequence>
<proteinExistence type="predicted"/>
<evidence type="ECO:0000313" key="1">
    <source>
        <dbReference type="EMBL" id="MCP3733549.1"/>
    </source>
</evidence>
<keyword evidence="2" id="KW-1185">Reference proteome</keyword>
<dbReference type="AlphaFoldDB" id="A0A9X2HU67"/>
<dbReference type="RefSeq" id="WP_254287562.1">
    <property type="nucleotide sequence ID" value="NZ_JAMLDY010000002.1"/>
</dbReference>
<dbReference type="Proteomes" id="UP001139486">
    <property type="component" value="Unassembled WGS sequence"/>
</dbReference>
<comment type="caution">
    <text evidence="1">The sequence shown here is derived from an EMBL/GenBank/DDBJ whole genome shotgun (WGS) entry which is preliminary data.</text>
</comment>